<reference evidence="4" key="1">
    <citation type="journal article" date="2019" name="Int. J. Syst. Evol. Microbiol.">
        <title>The Global Catalogue of Microorganisms (GCM) 10K type strain sequencing project: providing services to taxonomists for standard genome sequencing and annotation.</title>
        <authorList>
            <consortium name="The Broad Institute Genomics Platform"/>
            <consortium name="The Broad Institute Genome Sequencing Center for Infectious Disease"/>
            <person name="Wu L."/>
            <person name="Ma J."/>
        </authorList>
    </citation>
    <scope>NUCLEOTIDE SEQUENCE [LARGE SCALE GENOMIC DNA]</scope>
    <source>
        <strain evidence="4">CCM 7756</strain>
    </source>
</reference>
<accession>A0ABV7N4F0</accession>
<feature type="compositionally biased region" description="Polar residues" evidence="1">
    <location>
        <begin position="236"/>
        <end position="246"/>
    </location>
</feature>
<dbReference type="EMBL" id="JBHRVQ010000001">
    <property type="protein sequence ID" value="MFC3387774.1"/>
    <property type="molecule type" value="Genomic_DNA"/>
</dbReference>
<feature type="compositionally biased region" description="Low complexity" evidence="1">
    <location>
        <begin position="165"/>
        <end position="192"/>
    </location>
</feature>
<feature type="compositionally biased region" description="Polar residues" evidence="1">
    <location>
        <begin position="218"/>
        <end position="228"/>
    </location>
</feature>
<evidence type="ECO:0000256" key="2">
    <source>
        <dbReference type="SAM" id="Phobius"/>
    </source>
</evidence>
<evidence type="ECO:0000313" key="4">
    <source>
        <dbReference type="Proteomes" id="UP001595637"/>
    </source>
</evidence>
<evidence type="ECO:0000313" key="3">
    <source>
        <dbReference type="EMBL" id="MFC3387774.1"/>
    </source>
</evidence>
<feature type="compositionally biased region" description="Basic and acidic residues" evidence="1">
    <location>
        <begin position="99"/>
        <end position="108"/>
    </location>
</feature>
<dbReference type="Proteomes" id="UP001595637">
    <property type="component" value="Unassembled WGS sequence"/>
</dbReference>
<sequence>MIIERDYHEYSLMGEVALKNKIMKSGIACLLVSSTIFISNIDTVVEAEESEAEMSVEESVTNEAAQPESLEESTEEVEVETTEERTTEQSAESTTQSPVERETVKEDVLVGAMPDDSPENEIRQRTITAHEANEESQESTPYAEPSSEQPSQLPSNETSGNDIVPEPTAEPVTEEAPTTETETETPVPEGTGQLPADEIPVEENEIPTMEPVEPSAEAPSTGSGTEEFSSPYPEVDNNSLQSESTEVPAQGVKRYFRYDHGNILEGITLEPGGPEADFELLDKRVNRLLSARIMEESEVDDTVIYDIEAQVKSEEEVATGTSREVLPNTGETNYTFIYGTVLLICGLTLLFIMRKPKSDK</sequence>
<keyword evidence="2" id="KW-0812">Transmembrane</keyword>
<feature type="compositionally biased region" description="Low complexity" evidence="1">
    <location>
        <begin position="144"/>
        <end position="155"/>
    </location>
</feature>
<feature type="transmembrane region" description="Helical" evidence="2">
    <location>
        <begin position="336"/>
        <end position="353"/>
    </location>
</feature>
<feature type="region of interest" description="Disordered" evidence="1">
    <location>
        <begin position="49"/>
        <end position="246"/>
    </location>
</feature>
<keyword evidence="4" id="KW-1185">Reference proteome</keyword>
<proteinExistence type="predicted"/>
<comment type="caution">
    <text evidence="3">The sequence shown here is derived from an EMBL/GenBank/DDBJ whole genome shotgun (WGS) entry which is preliminary data.</text>
</comment>
<keyword evidence="2" id="KW-0472">Membrane</keyword>
<gene>
    <name evidence="3" type="ORF">ACFOEO_04075</name>
</gene>
<protein>
    <submittedName>
        <fullName evidence="3">LPXTG cell wall anchor domain-containing protein</fullName>
    </submittedName>
</protein>
<name>A0ABV7N4F0_9STAP</name>
<feature type="compositionally biased region" description="Acidic residues" evidence="1">
    <location>
        <begin position="69"/>
        <end position="81"/>
    </location>
</feature>
<feature type="compositionally biased region" description="Low complexity" evidence="1">
    <location>
        <begin position="88"/>
        <end position="97"/>
    </location>
</feature>
<evidence type="ECO:0000256" key="1">
    <source>
        <dbReference type="SAM" id="MobiDB-lite"/>
    </source>
</evidence>
<dbReference type="NCBIfam" id="TIGR01167">
    <property type="entry name" value="LPXTG_anchor"/>
    <property type="match status" value="1"/>
</dbReference>
<organism evidence="3 4">
    <name type="scientific">Salinicoccus sesuvii</name>
    <dbReference type="NCBI Taxonomy" id="868281"/>
    <lineage>
        <taxon>Bacteria</taxon>
        <taxon>Bacillati</taxon>
        <taxon>Bacillota</taxon>
        <taxon>Bacilli</taxon>
        <taxon>Bacillales</taxon>
        <taxon>Staphylococcaceae</taxon>
        <taxon>Salinicoccus</taxon>
    </lineage>
</organism>
<keyword evidence="2" id="KW-1133">Transmembrane helix</keyword>
<dbReference type="RefSeq" id="WP_380652210.1">
    <property type="nucleotide sequence ID" value="NZ_JBHRVQ010000001.1"/>
</dbReference>